<dbReference type="EMBL" id="CANHGI010000003">
    <property type="protein sequence ID" value="CAI5446658.1"/>
    <property type="molecule type" value="Genomic_DNA"/>
</dbReference>
<proteinExistence type="predicted"/>
<gene>
    <name evidence="1" type="ORF">CAMP_LOCUS9295</name>
</gene>
<keyword evidence="2" id="KW-1185">Reference proteome</keyword>
<dbReference type="AlphaFoldDB" id="A0A9P1IKR0"/>
<sequence length="142" mass="16573">MAERCQKMENMMEDLIQHFGESLKIDEPYKLLQRDGNLKLTRADTTALMEKMHEKAAGKFREKMRKLVAEQELEKRFEELKQLETESADRVGFACSNPKEDVNLHVLTTAMKFNNHAKEEVDLLKIDVENAKETVKVDKRSF</sequence>
<dbReference type="Proteomes" id="UP001152747">
    <property type="component" value="Unassembled WGS sequence"/>
</dbReference>
<reference evidence="1" key="1">
    <citation type="submission" date="2022-11" db="EMBL/GenBank/DDBJ databases">
        <authorList>
            <person name="Kikuchi T."/>
        </authorList>
    </citation>
    <scope>NUCLEOTIDE SEQUENCE</scope>
    <source>
        <strain evidence="1">PS1010</strain>
    </source>
</reference>
<comment type="caution">
    <text evidence="1">The sequence shown here is derived from an EMBL/GenBank/DDBJ whole genome shotgun (WGS) entry which is preliminary data.</text>
</comment>
<evidence type="ECO:0000313" key="2">
    <source>
        <dbReference type="Proteomes" id="UP001152747"/>
    </source>
</evidence>
<protein>
    <submittedName>
        <fullName evidence="1">Uncharacterized protein</fullName>
    </submittedName>
</protein>
<evidence type="ECO:0000313" key="1">
    <source>
        <dbReference type="EMBL" id="CAI5446658.1"/>
    </source>
</evidence>
<accession>A0A9P1IKR0</accession>
<organism evidence="1 2">
    <name type="scientific">Caenorhabditis angaria</name>
    <dbReference type="NCBI Taxonomy" id="860376"/>
    <lineage>
        <taxon>Eukaryota</taxon>
        <taxon>Metazoa</taxon>
        <taxon>Ecdysozoa</taxon>
        <taxon>Nematoda</taxon>
        <taxon>Chromadorea</taxon>
        <taxon>Rhabditida</taxon>
        <taxon>Rhabditina</taxon>
        <taxon>Rhabditomorpha</taxon>
        <taxon>Rhabditoidea</taxon>
        <taxon>Rhabditidae</taxon>
        <taxon>Peloderinae</taxon>
        <taxon>Caenorhabditis</taxon>
    </lineage>
</organism>
<name>A0A9P1IKR0_9PELO</name>